<keyword evidence="6" id="KW-0479">Metal-binding</keyword>
<dbReference type="SUPFAM" id="SSF56784">
    <property type="entry name" value="HAD-like"/>
    <property type="match status" value="1"/>
</dbReference>
<evidence type="ECO:0000256" key="11">
    <source>
        <dbReference type="ARBA" id="ARBA00048523"/>
    </source>
</evidence>
<keyword evidence="13" id="KW-1185">Reference proteome</keyword>
<comment type="cofactor">
    <cofactor evidence="1">
        <name>Mg(2+)</name>
        <dbReference type="ChEBI" id="CHEBI:18420"/>
    </cofactor>
</comment>
<dbReference type="Pfam" id="PF12710">
    <property type="entry name" value="HAD"/>
    <property type="match status" value="1"/>
</dbReference>
<dbReference type="InterPro" id="IPR036412">
    <property type="entry name" value="HAD-like_sf"/>
</dbReference>
<evidence type="ECO:0000256" key="5">
    <source>
        <dbReference type="ARBA" id="ARBA00022605"/>
    </source>
</evidence>
<dbReference type="OrthoDB" id="9794212at2"/>
<keyword evidence="8" id="KW-0460">Magnesium</keyword>
<dbReference type="AlphaFoldDB" id="A0A1D8GJZ0"/>
<dbReference type="NCBIfam" id="TIGR01488">
    <property type="entry name" value="HAD-SF-IB"/>
    <property type="match status" value="1"/>
</dbReference>
<dbReference type="KEGG" id="gfe:Gferi_17700"/>
<dbReference type="InterPro" id="IPR050582">
    <property type="entry name" value="HAD-like_SerB"/>
</dbReference>
<dbReference type="GO" id="GO:0006564">
    <property type="term" value="P:L-serine biosynthetic process"/>
    <property type="evidence" value="ECO:0007669"/>
    <property type="project" value="UniProtKB-KW"/>
</dbReference>
<evidence type="ECO:0000256" key="6">
    <source>
        <dbReference type="ARBA" id="ARBA00022723"/>
    </source>
</evidence>
<sequence length="212" mass="24134">MKVGFRLFCFDMDGTLIRNTNSVRYLCVLNGREKDVLEIEEKEDQGQFSWIEADYLKAAYMKGLRMDQVVDGFQQHIQFIHNIDFVIKHLKKLGIQCILVTAGPIQVAALVGERFGFDQVYGSYYEVDNNVFTGRILEHFGEGGKLKSLFSYCRNKNISLKDCITVGDGDSDLDVFEHSGKSIAINYSESLIGKADVYIRTEDLKDILQYIA</sequence>
<dbReference type="PANTHER" id="PTHR43344:SF2">
    <property type="entry name" value="PHOSPHOSERINE PHOSPHATASE"/>
    <property type="match status" value="1"/>
</dbReference>
<accession>A0A1D8GJZ0</accession>
<evidence type="ECO:0000256" key="4">
    <source>
        <dbReference type="ARBA" id="ARBA00012640"/>
    </source>
</evidence>
<dbReference type="GO" id="GO:0000287">
    <property type="term" value="F:magnesium ion binding"/>
    <property type="evidence" value="ECO:0007669"/>
    <property type="project" value="TreeGrafter"/>
</dbReference>
<evidence type="ECO:0000256" key="9">
    <source>
        <dbReference type="ARBA" id="ARBA00023299"/>
    </source>
</evidence>
<proteinExistence type="inferred from homology"/>
<comment type="catalytic activity">
    <reaction evidence="11">
        <text>O-phospho-D-serine + H2O = D-serine + phosphate</text>
        <dbReference type="Rhea" id="RHEA:24873"/>
        <dbReference type="ChEBI" id="CHEBI:15377"/>
        <dbReference type="ChEBI" id="CHEBI:35247"/>
        <dbReference type="ChEBI" id="CHEBI:43474"/>
        <dbReference type="ChEBI" id="CHEBI:58680"/>
        <dbReference type="EC" id="3.1.3.3"/>
    </reaction>
</comment>
<dbReference type="Proteomes" id="UP000095743">
    <property type="component" value="Chromosome"/>
</dbReference>
<comment type="similarity">
    <text evidence="3">Belongs to the HAD-like hydrolase superfamily. SerB family.</text>
</comment>
<dbReference type="GO" id="GO:0005737">
    <property type="term" value="C:cytoplasm"/>
    <property type="evidence" value="ECO:0007669"/>
    <property type="project" value="TreeGrafter"/>
</dbReference>
<evidence type="ECO:0000256" key="7">
    <source>
        <dbReference type="ARBA" id="ARBA00022801"/>
    </source>
</evidence>
<dbReference type="PANTHER" id="PTHR43344">
    <property type="entry name" value="PHOSPHOSERINE PHOSPHATASE"/>
    <property type="match status" value="1"/>
</dbReference>
<dbReference type="STRING" id="1424294.Gferi_17700"/>
<organism evidence="12 13">
    <name type="scientific">Geosporobacter ferrireducens</name>
    <dbReference type="NCBI Taxonomy" id="1424294"/>
    <lineage>
        <taxon>Bacteria</taxon>
        <taxon>Bacillati</taxon>
        <taxon>Bacillota</taxon>
        <taxon>Clostridia</taxon>
        <taxon>Peptostreptococcales</taxon>
        <taxon>Thermotaleaceae</taxon>
        <taxon>Geosporobacter</taxon>
    </lineage>
</organism>
<reference evidence="12 13" key="1">
    <citation type="submission" date="2016-09" db="EMBL/GenBank/DDBJ databases">
        <title>Genomic analysis reveals versatility of anaerobic energy metabolism of Geosporobacter ferrireducens IRF9 of phylum Firmicutes.</title>
        <authorList>
            <person name="Kim S.-J."/>
        </authorList>
    </citation>
    <scope>NUCLEOTIDE SEQUENCE [LARGE SCALE GENOMIC DNA]</scope>
    <source>
        <strain evidence="12 13">IRF9</strain>
    </source>
</reference>
<keyword evidence="7" id="KW-0378">Hydrolase</keyword>
<evidence type="ECO:0000256" key="8">
    <source>
        <dbReference type="ARBA" id="ARBA00022842"/>
    </source>
</evidence>
<comment type="pathway">
    <text evidence="2">Amino-acid biosynthesis; L-serine biosynthesis; L-serine from 3-phospho-D-glycerate: step 3/3.</text>
</comment>
<dbReference type="GO" id="GO:0036424">
    <property type="term" value="F:L-phosphoserine phosphatase activity"/>
    <property type="evidence" value="ECO:0007669"/>
    <property type="project" value="TreeGrafter"/>
</dbReference>
<evidence type="ECO:0000313" key="13">
    <source>
        <dbReference type="Proteomes" id="UP000095743"/>
    </source>
</evidence>
<dbReference type="RefSeq" id="WP_069978837.1">
    <property type="nucleotide sequence ID" value="NZ_CP017269.1"/>
</dbReference>
<dbReference type="EMBL" id="CP017269">
    <property type="protein sequence ID" value="AOT71225.1"/>
    <property type="molecule type" value="Genomic_DNA"/>
</dbReference>
<evidence type="ECO:0000313" key="12">
    <source>
        <dbReference type="EMBL" id="AOT71225.1"/>
    </source>
</evidence>
<gene>
    <name evidence="12" type="ORF">Gferi_17700</name>
</gene>
<keyword evidence="9" id="KW-0718">Serine biosynthesis</keyword>
<comment type="catalytic activity">
    <reaction evidence="10">
        <text>O-phospho-L-serine + H2O = L-serine + phosphate</text>
        <dbReference type="Rhea" id="RHEA:21208"/>
        <dbReference type="ChEBI" id="CHEBI:15377"/>
        <dbReference type="ChEBI" id="CHEBI:33384"/>
        <dbReference type="ChEBI" id="CHEBI:43474"/>
        <dbReference type="ChEBI" id="CHEBI:57524"/>
        <dbReference type="EC" id="3.1.3.3"/>
    </reaction>
</comment>
<protein>
    <recommendedName>
        <fullName evidence="4">phosphoserine phosphatase</fullName>
        <ecNumber evidence="4">3.1.3.3</ecNumber>
    </recommendedName>
</protein>
<keyword evidence="5" id="KW-0028">Amino-acid biosynthesis</keyword>
<name>A0A1D8GJZ0_9FIRM</name>
<dbReference type="InterPro" id="IPR023214">
    <property type="entry name" value="HAD_sf"/>
</dbReference>
<dbReference type="EC" id="3.1.3.3" evidence="4"/>
<evidence type="ECO:0000256" key="3">
    <source>
        <dbReference type="ARBA" id="ARBA00009184"/>
    </source>
</evidence>
<evidence type="ECO:0000256" key="1">
    <source>
        <dbReference type="ARBA" id="ARBA00001946"/>
    </source>
</evidence>
<evidence type="ECO:0000256" key="2">
    <source>
        <dbReference type="ARBA" id="ARBA00005135"/>
    </source>
</evidence>
<evidence type="ECO:0000256" key="10">
    <source>
        <dbReference type="ARBA" id="ARBA00048138"/>
    </source>
</evidence>
<dbReference type="Gene3D" id="3.40.50.1000">
    <property type="entry name" value="HAD superfamily/HAD-like"/>
    <property type="match status" value="1"/>
</dbReference>